<evidence type="ECO:0000313" key="3">
    <source>
        <dbReference type="Proteomes" id="UP000254925"/>
    </source>
</evidence>
<dbReference type="RefSeq" id="WP_114768988.1">
    <property type="nucleotide sequence ID" value="NZ_QQBB01000002.1"/>
</dbReference>
<feature type="region of interest" description="Disordered" evidence="1">
    <location>
        <begin position="25"/>
        <end position="54"/>
    </location>
</feature>
<dbReference type="OrthoDB" id="8018860at2"/>
<evidence type="ECO:0000256" key="1">
    <source>
        <dbReference type="SAM" id="MobiDB-lite"/>
    </source>
</evidence>
<dbReference type="AlphaFoldDB" id="A0A370HQF8"/>
<protein>
    <submittedName>
        <fullName evidence="2">Uncharacterized protein</fullName>
    </submittedName>
</protein>
<accession>A0A370HQF8</accession>
<organism evidence="2 3">
    <name type="scientific">Microvirga subterranea</name>
    <dbReference type="NCBI Taxonomy" id="186651"/>
    <lineage>
        <taxon>Bacteria</taxon>
        <taxon>Pseudomonadati</taxon>
        <taxon>Pseudomonadota</taxon>
        <taxon>Alphaproteobacteria</taxon>
        <taxon>Hyphomicrobiales</taxon>
        <taxon>Methylobacteriaceae</taxon>
        <taxon>Microvirga</taxon>
    </lineage>
</organism>
<dbReference type="Proteomes" id="UP000254925">
    <property type="component" value="Unassembled WGS sequence"/>
</dbReference>
<reference evidence="2 3" key="1">
    <citation type="submission" date="2018-07" db="EMBL/GenBank/DDBJ databases">
        <title>Genomic Encyclopedia of Type Strains, Phase IV (KMG-IV): sequencing the most valuable type-strain genomes for metagenomic binning, comparative biology and taxonomic classification.</title>
        <authorList>
            <person name="Goeker M."/>
        </authorList>
    </citation>
    <scope>NUCLEOTIDE SEQUENCE [LARGE SCALE GENOMIC DNA]</scope>
    <source>
        <strain evidence="2 3">DSM 14364</strain>
    </source>
</reference>
<proteinExistence type="predicted"/>
<dbReference type="EMBL" id="QQBB01000002">
    <property type="protein sequence ID" value="RDI60773.1"/>
    <property type="molecule type" value="Genomic_DNA"/>
</dbReference>
<feature type="compositionally biased region" description="Polar residues" evidence="1">
    <location>
        <begin position="43"/>
        <end position="53"/>
    </location>
</feature>
<name>A0A370HQF8_9HYPH</name>
<sequence length="231" mass="23585">MAKARVASNPFTKIFGSLSAKTVSDTTPVSEKTAVPTSDPYHSPTTSGTTKTSADGYLQTAVSGDALAAGTDTSTSGNIYSRSFDKGPIQMSFGFTKFSATAQSPTGESSYADANTSVQTSNADLSFDLTHVSSGSGTTSSGGSYATDTSRTFFFAINIEGIDLPKGPVQISHTVESPSYLQPSPVGGNISTFDADVQAHGNGSLADVQFDVLTVSDTVSAVSGVAVTEIA</sequence>
<gene>
    <name evidence="2" type="ORF">DES45_102161</name>
</gene>
<evidence type="ECO:0000313" key="2">
    <source>
        <dbReference type="EMBL" id="RDI60773.1"/>
    </source>
</evidence>
<keyword evidence="3" id="KW-1185">Reference proteome</keyword>
<comment type="caution">
    <text evidence="2">The sequence shown here is derived from an EMBL/GenBank/DDBJ whole genome shotgun (WGS) entry which is preliminary data.</text>
</comment>